<sequence>METKIERKKFGIADFKEEEKWLLEQHKSGWKLVKTNGIKYYFEKCNAEEWIYQLDFNENTEKDESYIQMFLDYGWEYVFHYGKWFYFRKKREGWDTANTIFSDNASKIEMYKRIIYHLFELSIPLFLFSCMILYLFAFTTIFHGDDFLDKAIPWAGITMMVATSFSFGQFLKLFKMVFDLRNPIQ</sequence>
<keyword evidence="1" id="KW-0472">Membrane</keyword>
<keyword evidence="1" id="KW-0812">Transmembrane</keyword>
<reference evidence="2 3" key="1">
    <citation type="submission" date="2020-11" db="EMBL/GenBank/DDBJ databases">
        <title>Draft genome sequencing of a Lachnospiraceae strain isolated from anoxic soil subjected to BSD treatment.</title>
        <authorList>
            <person name="Uek A."/>
            <person name="Tonouchi A."/>
        </authorList>
    </citation>
    <scope>NUCLEOTIDE SEQUENCE [LARGE SCALE GENOMIC DNA]</scope>
    <source>
        <strain evidence="2 3">TB5</strain>
    </source>
</reference>
<gene>
    <name evidence="2" type="ORF">bsdtb5_20810</name>
</gene>
<accession>A0A7R7IDC2</accession>
<keyword evidence="1" id="KW-1133">Transmembrane helix</keyword>
<name>A0A7R7IDC2_9FIRM</name>
<dbReference type="RefSeq" id="WP_271715981.1">
    <property type="nucleotide sequence ID" value="NZ_AP024169.1"/>
</dbReference>
<dbReference type="Pfam" id="PF11193">
    <property type="entry name" value="DUF2812"/>
    <property type="match status" value="1"/>
</dbReference>
<evidence type="ECO:0000313" key="2">
    <source>
        <dbReference type="EMBL" id="BCN30786.1"/>
    </source>
</evidence>
<keyword evidence="3" id="KW-1185">Reference proteome</keyword>
<proteinExistence type="predicted"/>
<organism evidence="2 3">
    <name type="scientific">Anaeromicropila herbilytica</name>
    <dbReference type="NCBI Taxonomy" id="2785025"/>
    <lineage>
        <taxon>Bacteria</taxon>
        <taxon>Bacillati</taxon>
        <taxon>Bacillota</taxon>
        <taxon>Clostridia</taxon>
        <taxon>Lachnospirales</taxon>
        <taxon>Lachnospiraceae</taxon>
        <taxon>Anaeromicropila</taxon>
    </lineage>
</organism>
<evidence type="ECO:0000313" key="3">
    <source>
        <dbReference type="Proteomes" id="UP000595897"/>
    </source>
</evidence>
<evidence type="ECO:0008006" key="4">
    <source>
        <dbReference type="Google" id="ProtNLM"/>
    </source>
</evidence>
<protein>
    <recommendedName>
        <fullName evidence="4">DUF2812 domain-containing protein</fullName>
    </recommendedName>
</protein>
<feature type="transmembrane region" description="Helical" evidence="1">
    <location>
        <begin position="114"/>
        <end position="139"/>
    </location>
</feature>
<dbReference type="Proteomes" id="UP000595897">
    <property type="component" value="Chromosome"/>
</dbReference>
<dbReference type="KEGG" id="ahb:bsdtb5_20810"/>
<dbReference type="AlphaFoldDB" id="A0A7R7IDC2"/>
<dbReference type="InterPro" id="IPR021359">
    <property type="entry name" value="DUF2812"/>
</dbReference>
<dbReference type="EMBL" id="AP024169">
    <property type="protein sequence ID" value="BCN30786.1"/>
    <property type="molecule type" value="Genomic_DNA"/>
</dbReference>
<feature type="transmembrane region" description="Helical" evidence="1">
    <location>
        <begin position="151"/>
        <end position="171"/>
    </location>
</feature>
<evidence type="ECO:0000256" key="1">
    <source>
        <dbReference type="SAM" id="Phobius"/>
    </source>
</evidence>